<dbReference type="GO" id="GO:0010073">
    <property type="term" value="P:meristem maintenance"/>
    <property type="evidence" value="ECO:0007669"/>
    <property type="project" value="InterPro"/>
</dbReference>
<evidence type="ECO:0000259" key="1">
    <source>
        <dbReference type="Pfam" id="PF10536"/>
    </source>
</evidence>
<organism evidence="2 3">
    <name type="scientific">Gossypium stocksii</name>
    <dbReference type="NCBI Taxonomy" id="47602"/>
    <lineage>
        <taxon>Eukaryota</taxon>
        <taxon>Viridiplantae</taxon>
        <taxon>Streptophyta</taxon>
        <taxon>Embryophyta</taxon>
        <taxon>Tracheophyta</taxon>
        <taxon>Spermatophyta</taxon>
        <taxon>Magnoliopsida</taxon>
        <taxon>eudicotyledons</taxon>
        <taxon>Gunneridae</taxon>
        <taxon>Pentapetalae</taxon>
        <taxon>rosids</taxon>
        <taxon>malvids</taxon>
        <taxon>Malvales</taxon>
        <taxon>Malvaceae</taxon>
        <taxon>Malvoideae</taxon>
        <taxon>Gossypium</taxon>
    </lineage>
</organism>
<comment type="caution">
    <text evidence="2">The sequence shown here is derived from an EMBL/GenBank/DDBJ whole genome shotgun (WGS) entry which is preliminary data.</text>
</comment>
<reference evidence="2 3" key="1">
    <citation type="journal article" date="2021" name="Plant Biotechnol. J.">
        <title>Multi-omics assisted identification of the key and species-specific regulatory components of drought-tolerant mechanisms in Gossypium stocksii.</title>
        <authorList>
            <person name="Yu D."/>
            <person name="Ke L."/>
            <person name="Zhang D."/>
            <person name="Wu Y."/>
            <person name="Sun Y."/>
            <person name="Mei J."/>
            <person name="Sun J."/>
            <person name="Sun Y."/>
        </authorList>
    </citation>
    <scope>NUCLEOTIDE SEQUENCE [LARGE SCALE GENOMIC DNA]</scope>
    <source>
        <strain evidence="3">cv. E1</strain>
        <tissue evidence="2">Leaf</tissue>
    </source>
</reference>
<dbReference type="PANTHER" id="PTHR46033">
    <property type="entry name" value="PROTEIN MAIN-LIKE 2"/>
    <property type="match status" value="1"/>
</dbReference>
<sequence length="134" mass="14761">MHLIGGVLMLDANDSTVHLMYLPLLSNLHSTRSYSWGSAVLAMLYRALCQTTDPSAMDIGGCLILLQPWTLYLITNPGIGRSYTVPIYHLMIENHAGEGFISMPYSVLEIMAIIPSSAHVHSNLWCISAPVINF</sequence>
<accession>A0A9D3UN88</accession>
<evidence type="ECO:0000313" key="3">
    <source>
        <dbReference type="Proteomes" id="UP000828251"/>
    </source>
</evidence>
<dbReference type="PANTHER" id="PTHR46033:SF8">
    <property type="entry name" value="PROTEIN MAINTENANCE OF MERISTEMS-LIKE"/>
    <property type="match status" value="1"/>
</dbReference>
<feature type="domain" description="Aminotransferase-like plant mobile" evidence="1">
    <location>
        <begin position="2"/>
        <end position="74"/>
    </location>
</feature>
<dbReference type="EMBL" id="JAIQCV010000011">
    <property type="protein sequence ID" value="KAH1048373.1"/>
    <property type="molecule type" value="Genomic_DNA"/>
</dbReference>
<gene>
    <name evidence="2" type="ORF">J1N35_039157</name>
</gene>
<name>A0A9D3UN88_9ROSI</name>
<dbReference type="InterPro" id="IPR019557">
    <property type="entry name" value="AminoTfrase-like_pln_mobile"/>
</dbReference>
<dbReference type="InterPro" id="IPR044824">
    <property type="entry name" value="MAIN-like"/>
</dbReference>
<dbReference type="OrthoDB" id="1936739at2759"/>
<evidence type="ECO:0000313" key="2">
    <source>
        <dbReference type="EMBL" id="KAH1048373.1"/>
    </source>
</evidence>
<dbReference type="Proteomes" id="UP000828251">
    <property type="component" value="Unassembled WGS sequence"/>
</dbReference>
<dbReference type="Pfam" id="PF10536">
    <property type="entry name" value="PMD"/>
    <property type="match status" value="1"/>
</dbReference>
<dbReference type="AlphaFoldDB" id="A0A9D3UN88"/>
<proteinExistence type="predicted"/>
<protein>
    <recommendedName>
        <fullName evidence="1">Aminotransferase-like plant mobile domain-containing protein</fullName>
    </recommendedName>
</protein>
<keyword evidence="3" id="KW-1185">Reference proteome</keyword>